<dbReference type="Proteomes" id="UP000191980">
    <property type="component" value="Unassembled WGS sequence"/>
</dbReference>
<dbReference type="EMBL" id="LPUF01000001">
    <property type="protein sequence ID" value="OQK18189.1"/>
    <property type="molecule type" value="Genomic_DNA"/>
</dbReference>
<protein>
    <submittedName>
        <fullName evidence="1">Uncharacterized protein</fullName>
    </submittedName>
</protein>
<name>A0A1V8M9F7_9GAMM</name>
<gene>
    <name evidence="1" type="ORF">AU255_10235</name>
</gene>
<dbReference type="NCBIfam" id="TIGR03317">
    <property type="entry name" value="ygfZ_signature"/>
    <property type="match status" value="1"/>
</dbReference>
<comment type="caution">
    <text evidence="1">The sequence shown here is derived from an EMBL/GenBank/DDBJ whole genome shotgun (WGS) entry which is preliminary data.</text>
</comment>
<dbReference type="RefSeq" id="WP_080522794.1">
    <property type="nucleotide sequence ID" value="NZ_LPUF01000001.1"/>
</dbReference>
<dbReference type="Gene3D" id="2.40.30.160">
    <property type="match status" value="1"/>
</dbReference>
<dbReference type="SUPFAM" id="SSF101790">
    <property type="entry name" value="Aminomethyltransferase beta-barrel domain"/>
    <property type="match status" value="1"/>
</dbReference>
<organism evidence="1 2">
    <name type="scientific">Methyloprofundus sedimenti</name>
    <dbReference type="NCBI Taxonomy" id="1420851"/>
    <lineage>
        <taxon>Bacteria</taxon>
        <taxon>Pseudomonadati</taxon>
        <taxon>Pseudomonadota</taxon>
        <taxon>Gammaproteobacteria</taxon>
        <taxon>Methylococcales</taxon>
        <taxon>Methylococcaceae</taxon>
        <taxon>Methyloprofundus</taxon>
    </lineage>
</organism>
<evidence type="ECO:0000313" key="2">
    <source>
        <dbReference type="Proteomes" id="UP000191980"/>
    </source>
</evidence>
<reference evidence="1 2" key="1">
    <citation type="submission" date="2015-12" db="EMBL/GenBank/DDBJ databases">
        <authorList>
            <person name="Shamseldin A."/>
            <person name="Moawad H."/>
            <person name="Abd El-Rahim W.M."/>
            <person name="Sadowsky M.J."/>
        </authorList>
    </citation>
    <scope>NUCLEOTIDE SEQUENCE [LARGE SCALE GENOMIC DNA]</scope>
    <source>
        <strain evidence="1 2">WF1</strain>
    </source>
</reference>
<sequence>MHADWIAYLNTLNLLTHTPPDKQAVLAPLTHLAVLTVSGKDAASFLQGQTTCDIKALTESRPVLGAYCNAKGRAISTFIVIKRQESFLLILTCDLLDSVRKKLQMYVLRADVQLTDHSDDLCISGTANIEVTPQDNLYTYPQLDNGFLFIGNLEETRLFWSEITQRQPLSLVNSSAWLGLDIQAGIPWLYAQTSEEFVPQMLNLDKLGAISFNKGCYTGQEIVARTHYLGKNKRAMYQAHCLTTRDIVPGCTVIDDQDAVLGTVVLAAAHDNVTQLLVVLKDQAAETKILQLNNQSHDKITLNVISHDQSHIMEHE</sequence>
<dbReference type="GO" id="GO:0016226">
    <property type="term" value="P:iron-sulfur cluster assembly"/>
    <property type="evidence" value="ECO:0007669"/>
    <property type="project" value="TreeGrafter"/>
</dbReference>
<keyword evidence="2" id="KW-1185">Reference proteome</keyword>
<dbReference type="Gene3D" id="3.30.70.1400">
    <property type="entry name" value="Aminomethyltransferase beta-barrel domains"/>
    <property type="match status" value="1"/>
</dbReference>
<proteinExistence type="predicted"/>
<dbReference type="Gene3D" id="3.30.70.1630">
    <property type="match status" value="1"/>
</dbReference>
<dbReference type="AlphaFoldDB" id="A0A1V8M9F7"/>
<dbReference type="SUPFAM" id="SSF103025">
    <property type="entry name" value="Folate-binding domain"/>
    <property type="match status" value="1"/>
</dbReference>
<dbReference type="PANTHER" id="PTHR22602:SF0">
    <property type="entry name" value="TRANSFERASE CAF17, MITOCHONDRIAL-RELATED"/>
    <property type="match status" value="1"/>
</dbReference>
<dbReference type="InterPro" id="IPR045179">
    <property type="entry name" value="YgfZ/GcvT"/>
</dbReference>
<dbReference type="OrthoDB" id="9796287at2"/>
<dbReference type="InterPro" id="IPR029043">
    <property type="entry name" value="GcvT/YgfZ_C"/>
</dbReference>
<dbReference type="InterPro" id="IPR017703">
    <property type="entry name" value="YgfZ/GCV_T_CS"/>
</dbReference>
<accession>A0A1V8M9F7</accession>
<evidence type="ECO:0000313" key="1">
    <source>
        <dbReference type="EMBL" id="OQK18189.1"/>
    </source>
</evidence>
<dbReference type="PANTHER" id="PTHR22602">
    <property type="entry name" value="TRANSFERASE CAF17, MITOCHONDRIAL-RELATED"/>
    <property type="match status" value="1"/>
</dbReference>
<dbReference type="STRING" id="1420851.AU255_10235"/>